<gene>
    <name evidence="1" type="ORF">A3F29_02030</name>
</gene>
<dbReference type="Proteomes" id="UP000177199">
    <property type="component" value="Unassembled WGS sequence"/>
</dbReference>
<dbReference type="AlphaFoldDB" id="A0A1F7HJK0"/>
<evidence type="ECO:0000313" key="2">
    <source>
        <dbReference type="Proteomes" id="UP000177199"/>
    </source>
</evidence>
<name>A0A1F7HJK0_9BACT</name>
<sequence length="272" mass="31700">MTALQERPVLTDRQTFLDIPAFANFDLYDLSGNVPRPLSEIPVEGNGAVDLFFVGKHEKGQMFVFRPRNPDDITVHFEHRFQHSPLTNRKHTSNIDKIPLIDEDLKKRDETIVNMDVYLKRLESAMTKAHRDTQEILRDYWDIFSRRIDPSPETLCLPKCYLEVDLDYRNGNGEDTILPVDGFAITHGAIGLMLEVASRRIDDNDENDKKKEERRKRKYEYVERNLDLAINQYGEDLEIYAACAFYEVLGDNNLYLSFRYPQEVLSADESFI</sequence>
<proteinExistence type="predicted"/>
<organism evidence="1 2">
    <name type="scientific">Candidatus Roizmanbacteria bacterium RIFCSPHIGHO2_12_FULL_33_9</name>
    <dbReference type="NCBI Taxonomy" id="1802045"/>
    <lineage>
        <taxon>Bacteria</taxon>
        <taxon>Candidatus Roizmaniibacteriota</taxon>
    </lineage>
</organism>
<reference evidence="1 2" key="1">
    <citation type="journal article" date="2016" name="Nat. Commun.">
        <title>Thousands of microbial genomes shed light on interconnected biogeochemical processes in an aquifer system.</title>
        <authorList>
            <person name="Anantharaman K."/>
            <person name="Brown C.T."/>
            <person name="Hug L.A."/>
            <person name="Sharon I."/>
            <person name="Castelle C.J."/>
            <person name="Probst A.J."/>
            <person name="Thomas B.C."/>
            <person name="Singh A."/>
            <person name="Wilkins M.J."/>
            <person name="Karaoz U."/>
            <person name="Brodie E.L."/>
            <person name="Williams K.H."/>
            <person name="Hubbard S.S."/>
            <person name="Banfield J.F."/>
        </authorList>
    </citation>
    <scope>NUCLEOTIDE SEQUENCE [LARGE SCALE GENOMIC DNA]</scope>
</reference>
<evidence type="ECO:0000313" key="1">
    <source>
        <dbReference type="EMBL" id="OGK31146.1"/>
    </source>
</evidence>
<comment type="caution">
    <text evidence="1">The sequence shown here is derived from an EMBL/GenBank/DDBJ whole genome shotgun (WGS) entry which is preliminary data.</text>
</comment>
<protein>
    <submittedName>
        <fullName evidence="1">Uncharacterized protein</fullName>
    </submittedName>
</protein>
<dbReference type="EMBL" id="MFZV01000019">
    <property type="protein sequence ID" value="OGK31146.1"/>
    <property type="molecule type" value="Genomic_DNA"/>
</dbReference>
<accession>A0A1F7HJK0</accession>